<protein>
    <submittedName>
        <fullName evidence="2">22929_t:CDS:1</fullName>
    </submittedName>
</protein>
<keyword evidence="1" id="KW-0472">Membrane</keyword>
<reference evidence="2 3" key="1">
    <citation type="submission" date="2021-06" db="EMBL/GenBank/DDBJ databases">
        <authorList>
            <person name="Kallberg Y."/>
            <person name="Tangrot J."/>
            <person name="Rosling A."/>
        </authorList>
    </citation>
    <scope>NUCLEOTIDE SEQUENCE [LARGE SCALE GENOMIC DNA]</scope>
    <source>
        <strain evidence="2 3">120-4 pot B 10/14</strain>
    </source>
</reference>
<comment type="caution">
    <text evidence="2">The sequence shown here is derived from an EMBL/GenBank/DDBJ whole genome shotgun (WGS) entry which is preliminary data.</text>
</comment>
<evidence type="ECO:0000256" key="1">
    <source>
        <dbReference type="SAM" id="Phobius"/>
    </source>
</evidence>
<dbReference type="Proteomes" id="UP000789901">
    <property type="component" value="Unassembled WGS sequence"/>
</dbReference>
<organism evidence="2 3">
    <name type="scientific">Gigaspora margarita</name>
    <dbReference type="NCBI Taxonomy" id="4874"/>
    <lineage>
        <taxon>Eukaryota</taxon>
        <taxon>Fungi</taxon>
        <taxon>Fungi incertae sedis</taxon>
        <taxon>Mucoromycota</taxon>
        <taxon>Glomeromycotina</taxon>
        <taxon>Glomeromycetes</taxon>
        <taxon>Diversisporales</taxon>
        <taxon>Gigasporaceae</taxon>
        <taxon>Gigaspora</taxon>
    </lineage>
</organism>
<evidence type="ECO:0000313" key="2">
    <source>
        <dbReference type="EMBL" id="CAG8819537.1"/>
    </source>
</evidence>
<dbReference type="Gene3D" id="1.10.1410.10">
    <property type="match status" value="1"/>
</dbReference>
<keyword evidence="1" id="KW-0812">Transmembrane</keyword>
<feature type="non-terminal residue" evidence="2">
    <location>
        <position position="203"/>
    </location>
</feature>
<gene>
    <name evidence="2" type="ORF">GMARGA_LOCUS27335</name>
</gene>
<dbReference type="EMBL" id="CAJVQB010033269">
    <property type="protein sequence ID" value="CAG8819537.1"/>
    <property type="molecule type" value="Genomic_DNA"/>
</dbReference>
<feature type="non-terminal residue" evidence="2">
    <location>
        <position position="1"/>
    </location>
</feature>
<keyword evidence="1" id="KW-1133">Transmembrane helix</keyword>
<feature type="transmembrane region" description="Helical" evidence="1">
    <location>
        <begin position="73"/>
        <end position="92"/>
    </location>
</feature>
<proteinExistence type="predicted"/>
<accession>A0ABN7W8Z8</accession>
<name>A0ABN7W8Z8_GIGMA</name>
<feature type="transmembrane region" description="Helical" evidence="1">
    <location>
        <begin position="104"/>
        <end position="125"/>
    </location>
</feature>
<sequence length="203" mass="23482">NYSNCVCTQGRYESINTCPSGIETDNPSDEEKAEGNNGYSLFFWSDDYIIKLIDNLIKAMKRCNTEQSIKDRLLLTLNLVFYICYGISLAIARAIGPCTNKDWAYLPVALSWTLAPIIVIIGHWMRWKLCIEEPFNIERNLGNRVSYDGFKKIRKEFPEIYYEHEYNNDGTNIITNIITTPLDEIYECEYDDDRSLVITSKAL</sequence>
<evidence type="ECO:0000313" key="3">
    <source>
        <dbReference type="Proteomes" id="UP000789901"/>
    </source>
</evidence>
<keyword evidence="3" id="KW-1185">Reference proteome</keyword>
<dbReference type="SUPFAM" id="SSF81631">
    <property type="entry name" value="PAP/OAS1 substrate-binding domain"/>
    <property type="match status" value="1"/>
</dbReference>